<feature type="transmembrane region" description="Helical" evidence="1">
    <location>
        <begin position="30"/>
        <end position="52"/>
    </location>
</feature>
<sequence length="169" mass="19720">MEKRERIHFANRIAHFQPDKKQLFFTNNTFHFLLLSNGIAILGALPFLSFIGTTWEELSIIHILIVSLFFLITSVVSIGYHKSAKNKNLLIFDGNKKFILRGKEGIAFDKIKAVGVKRHVHYDEYDNYTYSYELLLQLKNGKHLSIMNDENKYDIDILKSWVKKILQTT</sequence>
<dbReference type="InterPro" id="IPR058916">
    <property type="entry name" value="PH_40"/>
</dbReference>
<gene>
    <name evidence="3" type="ORF">SAMN05216474_1602</name>
</gene>
<name>A0A1I6ZT32_9FLAO</name>
<keyword evidence="1" id="KW-0472">Membrane</keyword>
<reference evidence="3 4" key="1">
    <citation type="submission" date="2016-10" db="EMBL/GenBank/DDBJ databases">
        <authorList>
            <person name="de Groot N.N."/>
        </authorList>
    </citation>
    <scope>NUCLEOTIDE SEQUENCE [LARGE SCALE GENOMIC DNA]</scope>
    <source>
        <strain evidence="3 4">CGMCC 1.7005</strain>
    </source>
</reference>
<evidence type="ECO:0000259" key="2">
    <source>
        <dbReference type="Pfam" id="PF26566"/>
    </source>
</evidence>
<organism evidence="3 4">
    <name type="scientific">Lishizhenia tianjinensis</name>
    <dbReference type="NCBI Taxonomy" id="477690"/>
    <lineage>
        <taxon>Bacteria</taxon>
        <taxon>Pseudomonadati</taxon>
        <taxon>Bacteroidota</taxon>
        <taxon>Flavobacteriia</taxon>
        <taxon>Flavobacteriales</taxon>
        <taxon>Crocinitomicaceae</taxon>
        <taxon>Lishizhenia</taxon>
    </lineage>
</organism>
<dbReference type="Pfam" id="PF26566">
    <property type="entry name" value="PH_40"/>
    <property type="match status" value="1"/>
</dbReference>
<keyword evidence="4" id="KW-1185">Reference proteome</keyword>
<proteinExistence type="predicted"/>
<evidence type="ECO:0000256" key="1">
    <source>
        <dbReference type="SAM" id="Phobius"/>
    </source>
</evidence>
<feature type="transmembrane region" description="Helical" evidence="1">
    <location>
        <begin position="58"/>
        <end position="80"/>
    </location>
</feature>
<protein>
    <recommendedName>
        <fullName evidence="2">PH domain-containing protein</fullName>
    </recommendedName>
</protein>
<keyword evidence="1" id="KW-0812">Transmembrane</keyword>
<accession>A0A1I6ZT32</accession>
<feature type="domain" description="PH" evidence="2">
    <location>
        <begin position="28"/>
        <end position="146"/>
    </location>
</feature>
<dbReference type="Proteomes" id="UP000236454">
    <property type="component" value="Unassembled WGS sequence"/>
</dbReference>
<dbReference type="RefSeq" id="WP_090248025.1">
    <property type="nucleotide sequence ID" value="NZ_FPAS01000002.1"/>
</dbReference>
<dbReference type="AlphaFoldDB" id="A0A1I6ZT32"/>
<keyword evidence="1" id="KW-1133">Transmembrane helix</keyword>
<evidence type="ECO:0000313" key="4">
    <source>
        <dbReference type="Proteomes" id="UP000236454"/>
    </source>
</evidence>
<evidence type="ECO:0000313" key="3">
    <source>
        <dbReference type="EMBL" id="SFT65863.1"/>
    </source>
</evidence>
<dbReference type="EMBL" id="FPAS01000002">
    <property type="protein sequence ID" value="SFT65863.1"/>
    <property type="molecule type" value="Genomic_DNA"/>
</dbReference>